<name>A0AAD5PNF8_9CRUS</name>
<reference evidence="1 2" key="1">
    <citation type="submission" date="2022-05" db="EMBL/GenBank/DDBJ databases">
        <title>A multi-omics perspective on studying reproductive biology in Daphnia sinensis.</title>
        <authorList>
            <person name="Jia J."/>
        </authorList>
    </citation>
    <scope>NUCLEOTIDE SEQUENCE [LARGE SCALE GENOMIC DNA]</scope>
    <source>
        <strain evidence="1 2">WSL</strain>
    </source>
</reference>
<dbReference type="EMBL" id="WJBH02000010">
    <property type="protein sequence ID" value="KAI9551833.1"/>
    <property type="molecule type" value="Genomic_DNA"/>
</dbReference>
<dbReference type="AlphaFoldDB" id="A0AAD5PNF8"/>
<sequence>MGKYCLVQHISSHSIHVGLNLLSQSIRAVDISGLGTGTRRRAYPHRQPLDTIIITCGIKVLLGRMI</sequence>
<gene>
    <name evidence="1" type="ORF">GHT06_022169</name>
</gene>
<accession>A0AAD5PNF8</accession>
<protein>
    <submittedName>
        <fullName evidence="1">Uncharacterized protein</fullName>
    </submittedName>
</protein>
<dbReference type="Proteomes" id="UP000820818">
    <property type="component" value="Linkage Group LG10"/>
</dbReference>
<evidence type="ECO:0000313" key="1">
    <source>
        <dbReference type="EMBL" id="KAI9551833.1"/>
    </source>
</evidence>
<evidence type="ECO:0000313" key="2">
    <source>
        <dbReference type="Proteomes" id="UP000820818"/>
    </source>
</evidence>
<proteinExistence type="predicted"/>
<keyword evidence="2" id="KW-1185">Reference proteome</keyword>
<comment type="caution">
    <text evidence="1">The sequence shown here is derived from an EMBL/GenBank/DDBJ whole genome shotgun (WGS) entry which is preliminary data.</text>
</comment>
<organism evidence="1 2">
    <name type="scientific">Daphnia sinensis</name>
    <dbReference type="NCBI Taxonomy" id="1820382"/>
    <lineage>
        <taxon>Eukaryota</taxon>
        <taxon>Metazoa</taxon>
        <taxon>Ecdysozoa</taxon>
        <taxon>Arthropoda</taxon>
        <taxon>Crustacea</taxon>
        <taxon>Branchiopoda</taxon>
        <taxon>Diplostraca</taxon>
        <taxon>Cladocera</taxon>
        <taxon>Anomopoda</taxon>
        <taxon>Daphniidae</taxon>
        <taxon>Daphnia</taxon>
        <taxon>Daphnia similis group</taxon>
    </lineage>
</organism>